<proteinExistence type="predicted"/>
<keyword evidence="2" id="KW-1185">Reference proteome</keyword>
<dbReference type="EMBL" id="BGZK01000378">
    <property type="protein sequence ID" value="GBP40252.1"/>
    <property type="molecule type" value="Genomic_DNA"/>
</dbReference>
<sequence length="117" mass="13301">MSREKNMYNDLTGRWRGVCAAPSVGVYKTKCPWRDSRAACAGDAVFVYKINNFTVNSLRESSVESFSRSFLVRAVRFSSRVFLLQSCSRTSDHGAVFPTTITDGCLFTILWRNRENK</sequence>
<gene>
    <name evidence="1" type="ORF">EVAR_37654_1</name>
</gene>
<evidence type="ECO:0000313" key="2">
    <source>
        <dbReference type="Proteomes" id="UP000299102"/>
    </source>
</evidence>
<reference evidence="1 2" key="1">
    <citation type="journal article" date="2019" name="Commun. Biol.">
        <title>The bagworm genome reveals a unique fibroin gene that provides high tensile strength.</title>
        <authorList>
            <person name="Kono N."/>
            <person name="Nakamura H."/>
            <person name="Ohtoshi R."/>
            <person name="Tomita M."/>
            <person name="Numata K."/>
            <person name="Arakawa K."/>
        </authorList>
    </citation>
    <scope>NUCLEOTIDE SEQUENCE [LARGE SCALE GENOMIC DNA]</scope>
</reference>
<protein>
    <submittedName>
        <fullName evidence="1">Uncharacterized protein</fullName>
    </submittedName>
</protein>
<dbReference type="Proteomes" id="UP000299102">
    <property type="component" value="Unassembled WGS sequence"/>
</dbReference>
<organism evidence="1 2">
    <name type="scientific">Eumeta variegata</name>
    <name type="common">Bagworm moth</name>
    <name type="synonym">Eumeta japonica</name>
    <dbReference type="NCBI Taxonomy" id="151549"/>
    <lineage>
        <taxon>Eukaryota</taxon>
        <taxon>Metazoa</taxon>
        <taxon>Ecdysozoa</taxon>
        <taxon>Arthropoda</taxon>
        <taxon>Hexapoda</taxon>
        <taxon>Insecta</taxon>
        <taxon>Pterygota</taxon>
        <taxon>Neoptera</taxon>
        <taxon>Endopterygota</taxon>
        <taxon>Lepidoptera</taxon>
        <taxon>Glossata</taxon>
        <taxon>Ditrysia</taxon>
        <taxon>Tineoidea</taxon>
        <taxon>Psychidae</taxon>
        <taxon>Oiketicinae</taxon>
        <taxon>Eumeta</taxon>
    </lineage>
</organism>
<comment type="caution">
    <text evidence="1">The sequence shown here is derived from an EMBL/GenBank/DDBJ whole genome shotgun (WGS) entry which is preliminary data.</text>
</comment>
<dbReference type="AlphaFoldDB" id="A0A4C1VPB5"/>
<name>A0A4C1VPB5_EUMVA</name>
<evidence type="ECO:0000313" key="1">
    <source>
        <dbReference type="EMBL" id="GBP40252.1"/>
    </source>
</evidence>
<accession>A0A4C1VPB5</accession>